<gene>
    <name evidence="4" type="ORF">DMP08_08000</name>
</gene>
<dbReference type="AlphaFoldDB" id="A0A3N0B7Y4"/>
<dbReference type="Gene3D" id="3.40.50.1980">
    <property type="entry name" value="Nitrogenase molybdenum iron protein domain"/>
    <property type="match status" value="2"/>
</dbReference>
<evidence type="ECO:0000313" key="4">
    <source>
        <dbReference type="EMBL" id="RNL43107.1"/>
    </source>
</evidence>
<reference evidence="5" key="1">
    <citation type="submission" date="2018-05" db="EMBL/GenBank/DDBJ databases">
        <title>Genome Sequencing of selected type strains of the family Eggerthellaceae.</title>
        <authorList>
            <person name="Danylec N."/>
            <person name="Stoll D.A."/>
            <person name="Doetsch A."/>
            <person name="Huch M."/>
        </authorList>
    </citation>
    <scope>NUCLEOTIDE SEQUENCE [LARGE SCALE GENOMIC DNA]</scope>
    <source>
        <strain evidence="5">DSM 16106</strain>
    </source>
</reference>
<evidence type="ECO:0000256" key="2">
    <source>
        <dbReference type="SAM" id="SignalP"/>
    </source>
</evidence>
<evidence type="ECO:0000313" key="5">
    <source>
        <dbReference type="Proteomes" id="UP000278632"/>
    </source>
</evidence>
<proteinExistence type="inferred from homology"/>
<comment type="caution">
    <text evidence="4">The sequence shown here is derived from an EMBL/GenBank/DDBJ whole genome shotgun (WGS) entry which is preliminary data.</text>
</comment>
<dbReference type="PANTHER" id="PTHR30535">
    <property type="entry name" value="VITAMIN B12-BINDING PROTEIN"/>
    <property type="match status" value="1"/>
</dbReference>
<accession>A0A3N0B7Y4</accession>
<dbReference type="Proteomes" id="UP000278632">
    <property type="component" value="Unassembled WGS sequence"/>
</dbReference>
<dbReference type="EMBL" id="QICD01000014">
    <property type="protein sequence ID" value="RNL43107.1"/>
    <property type="molecule type" value="Genomic_DNA"/>
</dbReference>
<sequence length="380" mass="41686">MPKRIVQLSLLAAAVGLFATGCSAPQDPAAENSGEKEPIVVVDQNGEEQQLPGSIDRFVTTALPLPSVYAVTGEPLDKLVGMHPGSASAIKDSVMADMYPDLLDVPSGFVQGDEINVEELLALKPDAVMYWAEYGNQRDAMKAAGIPIVGVKTQGDGDALVTFDSWVEIMGRMFGSTGKTDAVVDYGKRVKEEVAQKTASIDEKDKPRTLFLFNHDDKKITTSAQGHYGQGWIDAAGGVNVASELSGTPAISMEQIYEWNPDVIIITTFSQTMPEDLYNNTVPGQDWSNVKAVREGRVYKEPIGVYRWFPPSGDAPLMLKWMSETLYPDLFDYDMEAEIKAYYNEFYSYDISDDQVKGVLSSNPEAARGADWQYKSSNTK</sequence>
<keyword evidence="2" id="KW-0732">Signal</keyword>
<dbReference type="GO" id="GO:0071281">
    <property type="term" value="P:cellular response to iron ion"/>
    <property type="evidence" value="ECO:0007669"/>
    <property type="project" value="TreeGrafter"/>
</dbReference>
<dbReference type="PROSITE" id="PS50983">
    <property type="entry name" value="FE_B12_PBP"/>
    <property type="match status" value="1"/>
</dbReference>
<dbReference type="SUPFAM" id="SSF53807">
    <property type="entry name" value="Helical backbone' metal receptor"/>
    <property type="match status" value="1"/>
</dbReference>
<dbReference type="OrthoDB" id="9775594at2"/>
<dbReference type="PANTHER" id="PTHR30535:SF34">
    <property type="entry name" value="MOLYBDATE-BINDING PROTEIN MOLA"/>
    <property type="match status" value="1"/>
</dbReference>
<dbReference type="RefSeq" id="WP_123192400.1">
    <property type="nucleotide sequence ID" value="NZ_QICD01000014.1"/>
</dbReference>
<feature type="signal peptide" evidence="2">
    <location>
        <begin position="1"/>
        <end position="24"/>
    </location>
</feature>
<dbReference type="PROSITE" id="PS51257">
    <property type="entry name" value="PROKAR_LIPOPROTEIN"/>
    <property type="match status" value="1"/>
</dbReference>
<name>A0A3N0B7Y4_9ACTN</name>
<keyword evidence="5" id="KW-1185">Reference proteome</keyword>
<dbReference type="InterPro" id="IPR050902">
    <property type="entry name" value="ABC_Transporter_SBP"/>
</dbReference>
<comment type="similarity">
    <text evidence="1">Belongs to the bacterial solute-binding protein 8 family.</text>
</comment>
<protein>
    <submittedName>
        <fullName evidence="4">Fe3+-citrate ABC transporter substrate-binding protein</fullName>
    </submittedName>
</protein>
<organism evidence="4 5">
    <name type="scientific">Paraeggerthella hongkongensis</name>
    <dbReference type="NCBI Taxonomy" id="230658"/>
    <lineage>
        <taxon>Bacteria</taxon>
        <taxon>Bacillati</taxon>
        <taxon>Actinomycetota</taxon>
        <taxon>Coriobacteriia</taxon>
        <taxon>Eggerthellales</taxon>
        <taxon>Eggerthellaceae</taxon>
        <taxon>Paraeggerthella</taxon>
    </lineage>
</organism>
<feature type="domain" description="Fe/B12 periplasmic-binding" evidence="3">
    <location>
        <begin position="57"/>
        <end position="330"/>
    </location>
</feature>
<dbReference type="Gene3D" id="1.20.58.2180">
    <property type="match status" value="1"/>
</dbReference>
<feature type="chain" id="PRO_5039494212" evidence="2">
    <location>
        <begin position="25"/>
        <end position="380"/>
    </location>
</feature>
<evidence type="ECO:0000259" key="3">
    <source>
        <dbReference type="PROSITE" id="PS50983"/>
    </source>
</evidence>
<evidence type="ECO:0000256" key="1">
    <source>
        <dbReference type="ARBA" id="ARBA00008814"/>
    </source>
</evidence>
<dbReference type="InterPro" id="IPR002491">
    <property type="entry name" value="ABC_transptr_periplasmic_BD"/>
</dbReference>
<dbReference type="Pfam" id="PF01497">
    <property type="entry name" value="Peripla_BP_2"/>
    <property type="match status" value="1"/>
</dbReference>